<dbReference type="EMBL" id="JBAMMX010000008">
    <property type="protein sequence ID" value="KAK6935357.1"/>
    <property type="molecule type" value="Genomic_DNA"/>
</dbReference>
<dbReference type="InterPro" id="IPR001878">
    <property type="entry name" value="Znf_CCHC"/>
</dbReference>
<dbReference type="Gene3D" id="4.10.60.10">
    <property type="entry name" value="Zinc finger, CCHC-type"/>
    <property type="match status" value="1"/>
</dbReference>
<comment type="caution">
    <text evidence="4">The sequence shown here is derived from an EMBL/GenBank/DDBJ whole genome shotgun (WGS) entry which is preliminary data.</text>
</comment>
<dbReference type="Pfam" id="PF00098">
    <property type="entry name" value="zf-CCHC"/>
    <property type="match status" value="1"/>
</dbReference>
<gene>
    <name evidence="4" type="ORF">RJ641_035512</name>
</gene>
<evidence type="ECO:0000256" key="1">
    <source>
        <dbReference type="PROSITE-ProRule" id="PRU00047"/>
    </source>
</evidence>
<sequence length="281" mass="32228">MALKGECFHCKKMGHWIKDCPDKKKEIIERERMPSIKTFFCRTLPSLPSNMPLVNDLKECNNQASNFQPSCPGSPDDAQEDNLEDSIHKAFSQAALQVQSKLLCRLEFMDPLEHATMEREANIAFSALNSLKVNYGPFAEHIREFICSAKSLAEIDASICREDASERLEHEKVCRDNLSHLHAEITNELGTSREQVQSLCEEENRLRNKLLQIETQRTQHEDKAKNLEDRLVKISEQMLESECRLQAATQEVDKAMKFQQQREMGQDAMKKAMKNARACLT</sequence>
<keyword evidence="2" id="KW-0175">Coiled coil</keyword>
<evidence type="ECO:0000256" key="2">
    <source>
        <dbReference type="SAM" id="Coils"/>
    </source>
</evidence>
<accession>A0AAN8ZF05</accession>
<dbReference type="AlphaFoldDB" id="A0AAN8ZF05"/>
<dbReference type="SUPFAM" id="SSF57756">
    <property type="entry name" value="Retrovirus zinc finger-like domains"/>
    <property type="match status" value="1"/>
</dbReference>
<keyword evidence="1" id="KW-0862">Zinc</keyword>
<reference evidence="4 5" key="1">
    <citation type="submission" date="2023-12" db="EMBL/GenBank/DDBJ databases">
        <title>A high-quality genome assembly for Dillenia turbinata (Dilleniales).</title>
        <authorList>
            <person name="Chanderbali A."/>
        </authorList>
    </citation>
    <scope>NUCLEOTIDE SEQUENCE [LARGE SCALE GENOMIC DNA]</scope>
    <source>
        <strain evidence="4">LSX21</strain>
        <tissue evidence="4">Leaf</tissue>
    </source>
</reference>
<dbReference type="GO" id="GO:0003676">
    <property type="term" value="F:nucleic acid binding"/>
    <property type="evidence" value="ECO:0007669"/>
    <property type="project" value="InterPro"/>
</dbReference>
<dbReference type="PROSITE" id="PS50158">
    <property type="entry name" value="ZF_CCHC"/>
    <property type="match status" value="1"/>
</dbReference>
<feature type="domain" description="CCHC-type" evidence="3">
    <location>
        <begin position="7"/>
        <end position="22"/>
    </location>
</feature>
<organism evidence="4 5">
    <name type="scientific">Dillenia turbinata</name>
    <dbReference type="NCBI Taxonomy" id="194707"/>
    <lineage>
        <taxon>Eukaryota</taxon>
        <taxon>Viridiplantae</taxon>
        <taxon>Streptophyta</taxon>
        <taxon>Embryophyta</taxon>
        <taxon>Tracheophyta</taxon>
        <taxon>Spermatophyta</taxon>
        <taxon>Magnoliopsida</taxon>
        <taxon>eudicotyledons</taxon>
        <taxon>Gunneridae</taxon>
        <taxon>Pentapetalae</taxon>
        <taxon>Dilleniales</taxon>
        <taxon>Dilleniaceae</taxon>
        <taxon>Dillenia</taxon>
    </lineage>
</organism>
<evidence type="ECO:0000259" key="3">
    <source>
        <dbReference type="PROSITE" id="PS50158"/>
    </source>
</evidence>
<keyword evidence="1" id="KW-0479">Metal-binding</keyword>
<dbReference type="InterPro" id="IPR036875">
    <property type="entry name" value="Znf_CCHC_sf"/>
</dbReference>
<evidence type="ECO:0000313" key="5">
    <source>
        <dbReference type="Proteomes" id="UP001370490"/>
    </source>
</evidence>
<evidence type="ECO:0000313" key="4">
    <source>
        <dbReference type="EMBL" id="KAK6935357.1"/>
    </source>
</evidence>
<keyword evidence="1" id="KW-0863">Zinc-finger</keyword>
<proteinExistence type="predicted"/>
<dbReference type="SMART" id="SM00343">
    <property type="entry name" value="ZnF_C2HC"/>
    <property type="match status" value="1"/>
</dbReference>
<dbReference type="Proteomes" id="UP001370490">
    <property type="component" value="Unassembled WGS sequence"/>
</dbReference>
<dbReference type="GO" id="GO:0008270">
    <property type="term" value="F:zinc ion binding"/>
    <property type="evidence" value="ECO:0007669"/>
    <property type="project" value="UniProtKB-KW"/>
</dbReference>
<keyword evidence="5" id="KW-1185">Reference proteome</keyword>
<name>A0AAN8ZF05_9MAGN</name>
<protein>
    <submittedName>
        <fullName evidence="4">Zinc finger, CCHC-type</fullName>
    </submittedName>
</protein>
<feature type="coiled-coil region" evidence="2">
    <location>
        <begin position="196"/>
        <end position="251"/>
    </location>
</feature>